<dbReference type="PANTHER" id="PTHR17901:SF14">
    <property type="entry name" value="MAGNESIUM-DEPENDENT PHOSPHATASE 1"/>
    <property type="match status" value="1"/>
</dbReference>
<protein>
    <submittedName>
        <fullName evidence="1">Uncharacterized protein</fullName>
    </submittedName>
</protein>
<dbReference type="EMBL" id="JBANRG010000065">
    <property type="protein sequence ID" value="KAK7440993.1"/>
    <property type="molecule type" value="Genomic_DNA"/>
</dbReference>
<dbReference type="Proteomes" id="UP001498398">
    <property type="component" value="Unassembled WGS sequence"/>
</dbReference>
<dbReference type="Gene3D" id="3.40.50.1000">
    <property type="entry name" value="HAD superfamily/HAD-like"/>
    <property type="match status" value="1"/>
</dbReference>
<sequence>MVPYPKLVAFDLDGTAWYHWLNGKKFKNLVHHHKKEDNLEPYNHNGHYSVRDKRNHKNSVTLAADFPRIITELVMRDILIAIVSRNTNKALCDRALWYFKARDPKTKEFRPITDFIKYDEVKDESKQHHFKRIQKWSGLPYYEMLIFDDRPLNLEVETWEGVTFKLIPHEHQHGMTWNDFIDGIAEWRRNQHLQVPFTQNPPKLIDPHPNKMLIGYVGTDIPSAKAYASGKRRPFVGKPRPARWGYGLYVSDNPQVAMFFSQWLRSKDVSKLRVCEIYARDKDVFMNDLKKIWYWPEHGYLTNNMHATDDQIGKSQLDRDAHIQKAFHVKKPYILFSRHNYMSDMGKPEYGLSINPKKRFNEMVIYPQIQDALMYGTPFSLLNAKKQWKSGKLRKIQYEHKIKAWKILVPDGTKGDCEKHGEHQFFK</sequence>
<name>A0ABR1IW60_9AGAR</name>
<accession>A0ABR1IW60</accession>
<dbReference type="Pfam" id="PF12689">
    <property type="entry name" value="Acid_PPase"/>
    <property type="match status" value="1"/>
</dbReference>
<comment type="caution">
    <text evidence="1">The sequence shown here is derived from an EMBL/GenBank/DDBJ whole genome shotgun (WGS) entry which is preliminary data.</text>
</comment>
<dbReference type="SUPFAM" id="SSF56784">
    <property type="entry name" value="HAD-like"/>
    <property type="match status" value="1"/>
</dbReference>
<dbReference type="InterPro" id="IPR023214">
    <property type="entry name" value="HAD_sf"/>
</dbReference>
<dbReference type="InterPro" id="IPR010036">
    <property type="entry name" value="MDP_1_eu_arc"/>
</dbReference>
<evidence type="ECO:0000313" key="2">
    <source>
        <dbReference type="Proteomes" id="UP001498398"/>
    </source>
</evidence>
<dbReference type="PANTHER" id="PTHR17901">
    <property type="entry name" value="MAGNESIUM-DEPENDENT PHOSPHATASE 1 MDP1"/>
    <property type="match status" value="1"/>
</dbReference>
<dbReference type="InterPro" id="IPR036412">
    <property type="entry name" value="HAD-like_sf"/>
</dbReference>
<reference evidence="1 2" key="1">
    <citation type="submission" date="2024-01" db="EMBL/GenBank/DDBJ databases">
        <title>A draft genome for the cacao thread blight pathogen Marasmiellus scandens.</title>
        <authorList>
            <person name="Baruah I.K."/>
            <person name="Leung J."/>
            <person name="Bukari Y."/>
            <person name="Amoako-Attah I."/>
            <person name="Meinhardt L.W."/>
            <person name="Bailey B.A."/>
            <person name="Cohen S.P."/>
        </authorList>
    </citation>
    <scope>NUCLEOTIDE SEQUENCE [LARGE SCALE GENOMIC DNA]</scope>
    <source>
        <strain evidence="1 2">GH-19</strain>
    </source>
</reference>
<organism evidence="1 2">
    <name type="scientific">Marasmiellus scandens</name>
    <dbReference type="NCBI Taxonomy" id="2682957"/>
    <lineage>
        <taxon>Eukaryota</taxon>
        <taxon>Fungi</taxon>
        <taxon>Dikarya</taxon>
        <taxon>Basidiomycota</taxon>
        <taxon>Agaricomycotina</taxon>
        <taxon>Agaricomycetes</taxon>
        <taxon>Agaricomycetidae</taxon>
        <taxon>Agaricales</taxon>
        <taxon>Marasmiineae</taxon>
        <taxon>Omphalotaceae</taxon>
        <taxon>Marasmiellus</taxon>
    </lineage>
</organism>
<evidence type="ECO:0000313" key="1">
    <source>
        <dbReference type="EMBL" id="KAK7440993.1"/>
    </source>
</evidence>
<gene>
    <name evidence="1" type="ORF">VKT23_016773</name>
</gene>
<keyword evidence="2" id="KW-1185">Reference proteome</keyword>
<proteinExistence type="predicted"/>